<dbReference type="SMART" id="SM00382">
    <property type="entry name" value="AAA"/>
    <property type="match status" value="1"/>
</dbReference>
<dbReference type="GO" id="GO:0005524">
    <property type="term" value="F:ATP binding"/>
    <property type="evidence" value="ECO:0007669"/>
    <property type="project" value="UniProtKB-UniRule"/>
</dbReference>
<dbReference type="EC" id="5.6.2.3" evidence="12 13"/>
<evidence type="ECO:0000256" key="2">
    <source>
        <dbReference type="ARBA" id="ARBA00022515"/>
    </source>
</evidence>
<dbReference type="PROSITE" id="PS51199">
    <property type="entry name" value="SF4_HELICASE"/>
    <property type="match status" value="1"/>
</dbReference>
<gene>
    <name evidence="15" type="primary">dnaB</name>
    <name evidence="15" type="ORF">I6G47_29895</name>
</gene>
<keyword evidence="8 13" id="KW-0238">DNA-binding</keyword>
<proteinExistence type="inferred from homology"/>
<dbReference type="FunFam" id="3.40.50.300:FF:000076">
    <property type="entry name" value="Replicative DNA helicase"/>
    <property type="match status" value="1"/>
</dbReference>
<evidence type="ECO:0000256" key="9">
    <source>
        <dbReference type="ARBA" id="ARBA00023235"/>
    </source>
</evidence>
<reference evidence="15 16" key="1">
    <citation type="submission" date="2020-12" db="EMBL/GenBank/DDBJ databases">
        <title>FDA dAtabase for Regulatory Grade micrObial Sequences (FDA-ARGOS): Supporting development and validation of Infectious Disease Dx tests.</title>
        <authorList>
            <person name="Sproer C."/>
            <person name="Gronow S."/>
            <person name="Severitt S."/>
            <person name="Schroder I."/>
            <person name="Tallon L."/>
            <person name="Sadzewicz L."/>
            <person name="Zhao X."/>
            <person name="Boylan J."/>
            <person name="Ott S."/>
            <person name="Bowen H."/>
            <person name="Vavikolanu K."/>
            <person name="Mehta A."/>
            <person name="Aluvathingal J."/>
            <person name="Nadendla S."/>
            <person name="Lowell S."/>
            <person name="Myers T."/>
            <person name="Yan Y."/>
            <person name="Sichtig H."/>
        </authorList>
    </citation>
    <scope>NUCLEOTIDE SEQUENCE [LARGE SCALE GENOMIC DNA]</scope>
    <source>
        <strain evidence="15 16">FDAARGOS_890</strain>
    </source>
</reference>
<dbReference type="GO" id="GO:0005829">
    <property type="term" value="C:cytosol"/>
    <property type="evidence" value="ECO:0007669"/>
    <property type="project" value="TreeGrafter"/>
</dbReference>
<dbReference type="NCBIfam" id="NF004384">
    <property type="entry name" value="PRK05748.1"/>
    <property type="match status" value="1"/>
</dbReference>
<evidence type="ECO:0000256" key="12">
    <source>
        <dbReference type="NCBIfam" id="TIGR00665"/>
    </source>
</evidence>
<evidence type="ECO:0000256" key="10">
    <source>
        <dbReference type="ARBA" id="ARBA00044932"/>
    </source>
</evidence>
<feature type="domain" description="SF4 helicase" evidence="14">
    <location>
        <begin position="203"/>
        <end position="472"/>
    </location>
</feature>
<dbReference type="Pfam" id="PF00772">
    <property type="entry name" value="DnaB"/>
    <property type="match status" value="1"/>
</dbReference>
<dbReference type="GO" id="GO:0003677">
    <property type="term" value="F:DNA binding"/>
    <property type="evidence" value="ECO:0007669"/>
    <property type="project" value="UniProtKB-UniRule"/>
</dbReference>
<dbReference type="InterPro" id="IPR007693">
    <property type="entry name" value="DNA_helicase_DnaB-like_N"/>
</dbReference>
<dbReference type="PANTHER" id="PTHR30153">
    <property type="entry name" value="REPLICATIVE DNA HELICASE DNAB"/>
    <property type="match status" value="1"/>
</dbReference>
<evidence type="ECO:0000259" key="14">
    <source>
        <dbReference type="PROSITE" id="PS51199"/>
    </source>
</evidence>
<name>A0A7T3DEZ3_9BURK</name>
<dbReference type="Pfam" id="PF03796">
    <property type="entry name" value="DnaB_C"/>
    <property type="match status" value="1"/>
</dbReference>
<dbReference type="Proteomes" id="UP000595064">
    <property type="component" value="Chromosome"/>
</dbReference>
<dbReference type="InterPro" id="IPR016136">
    <property type="entry name" value="DNA_helicase_N/primase_C"/>
</dbReference>
<dbReference type="InterPro" id="IPR007694">
    <property type="entry name" value="DNA_helicase_DnaB-like_C"/>
</dbReference>
<evidence type="ECO:0000256" key="1">
    <source>
        <dbReference type="ARBA" id="ARBA00008428"/>
    </source>
</evidence>
<dbReference type="GO" id="GO:0042802">
    <property type="term" value="F:identical protein binding"/>
    <property type="evidence" value="ECO:0007669"/>
    <property type="project" value="UniProtKB-ARBA"/>
</dbReference>
<dbReference type="InterPro" id="IPR027417">
    <property type="entry name" value="P-loop_NTPase"/>
</dbReference>
<evidence type="ECO:0000313" key="16">
    <source>
        <dbReference type="Proteomes" id="UP000595064"/>
    </source>
</evidence>
<dbReference type="InterPro" id="IPR003593">
    <property type="entry name" value="AAA+_ATPase"/>
</dbReference>
<dbReference type="EMBL" id="CP065748">
    <property type="protein sequence ID" value="QPS81128.1"/>
    <property type="molecule type" value="Genomic_DNA"/>
</dbReference>
<evidence type="ECO:0000256" key="6">
    <source>
        <dbReference type="ARBA" id="ARBA00022806"/>
    </source>
</evidence>
<comment type="catalytic activity">
    <reaction evidence="11 13">
        <text>ATP + H2O = ADP + phosphate + H(+)</text>
        <dbReference type="Rhea" id="RHEA:13065"/>
        <dbReference type="ChEBI" id="CHEBI:15377"/>
        <dbReference type="ChEBI" id="CHEBI:15378"/>
        <dbReference type="ChEBI" id="CHEBI:30616"/>
        <dbReference type="ChEBI" id="CHEBI:43474"/>
        <dbReference type="ChEBI" id="CHEBI:456216"/>
        <dbReference type="EC" id="5.6.2.3"/>
    </reaction>
</comment>
<dbReference type="CDD" id="cd00984">
    <property type="entry name" value="DnaB_C"/>
    <property type="match status" value="1"/>
</dbReference>
<evidence type="ECO:0000256" key="3">
    <source>
        <dbReference type="ARBA" id="ARBA00022705"/>
    </source>
</evidence>
<keyword evidence="2 13" id="KW-0639">Primosome</keyword>
<keyword evidence="7 13" id="KW-0067">ATP-binding</keyword>
<keyword evidence="3 13" id="KW-0235">DNA replication</keyword>
<evidence type="ECO:0000256" key="8">
    <source>
        <dbReference type="ARBA" id="ARBA00023125"/>
    </source>
</evidence>
<evidence type="ECO:0000256" key="13">
    <source>
        <dbReference type="RuleBase" id="RU362085"/>
    </source>
</evidence>
<dbReference type="AlphaFoldDB" id="A0A7T3DEZ3"/>
<dbReference type="InterPro" id="IPR036185">
    <property type="entry name" value="DNA_heli_DnaB-like_N_sf"/>
</dbReference>
<keyword evidence="16" id="KW-1185">Reference proteome</keyword>
<organism evidence="15 16">
    <name type="scientific">Delftia lacustris</name>
    <dbReference type="NCBI Taxonomy" id="558537"/>
    <lineage>
        <taxon>Bacteria</taxon>
        <taxon>Pseudomonadati</taxon>
        <taxon>Pseudomonadota</taxon>
        <taxon>Betaproteobacteria</taxon>
        <taxon>Burkholderiales</taxon>
        <taxon>Comamonadaceae</taxon>
        <taxon>Delftia</taxon>
    </lineage>
</organism>
<dbReference type="RefSeq" id="WP_016451192.1">
    <property type="nucleotide sequence ID" value="NZ_CP065748.1"/>
</dbReference>
<keyword evidence="6 13" id="KW-0347">Helicase</keyword>
<evidence type="ECO:0000256" key="5">
    <source>
        <dbReference type="ARBA" id="ARBA00022801"/>
    </source>
</evidence>
<dbReference type="GO" id="GO:0006269">
    <property type="term" value="P:DNA replication, synthesis of primer"/>
    <property type="evidence" value="ECO:0007669"/>
    <property type="project" value="UniProtKB-UniRule"/>
</dbReference>
<dbReference type="SUPFAM" id="SSF48024">
    <property type="entry name" value="N-terminal domain of DnaB helicase"/>
    <property type="match status" value="1"/>
</dbReference>
<protein>
    <recommendedName>
        <fullName evidence="12 13">Replicative DNA helicase</fullName>
        <ecNumber evidence="12 13">5.6.2.3</ecNumber>
    </recommendedName>
</protein>
<evidence type="ECO:0000256" key="11">
    <source>
        <dbReference type="ARBA" id="ARBA00048954"/>
    </source>
</evidence>
<dbReference type="GO" id="GO:0043139">
    <property type="term" value="F:5'-3' DNA helicase activity"/>
    <property type="evidence" value="ECO:0007669"/>
    <property type="project" value="UniProtKB-EC"/>
</dbReference>
<evidence type="ECO:0000313" key="15">
    <source>
        <dbReference type="EMBL" id="QPS81128.1"/>
    </source>
</evidence>
<dbReference type="GO" id="GO:0016787">
    <property type="term" value="F:hydrolase activity"/>
    <property type="evidence" value="ECO:0007669"/>
    <property type="project" value="UniProtKB-KW"/>
</dbReference>
<dbReference type="PANTHER" id="PTHR30153:SF2">
    <property type="entry name" value="REPLICATIVE DNA HELICASE"/>
    <property type="match status" value="1"/>
</dbReference>
<keyword evidence="5 13" id="KW-0378">Hydrolase</keyword>
<dbReference type="SUPFAM" id="SSF52540">
    <property type="entry name" value="P-loop containing nucleoside triphosphate hydrolases"/>
    <property type="match status" value="1"/>
</dbReference>
<comment type="function">
    <text evidence="10 13">The main replicative DNA helicase, it participates in initiation and elongation during chromosome replication. Travels ahead of the DNA replisome, separating dsDNA into templates for DNA synthesis. A processive ATP-dependent 5'-3' DNA helicase it has DNA-dependent ATPase activity.</text>
</comment>
<sequence>MSSVMPPLDLDDAFAPLLPAGDQQVAQLRVPPHSMESESSVLGGLLLDNSAWDRVGDLLVDGDFYRHEHKLIYEAIGKLINTSKPADVITVYEHLQGMGKAEEIGGLLYLNQLAQYVPSATNIRRYAEIVRERSILRKLVTASDDIATNAFNPQGKTVDRILDEAEQKILAIGEEGARNKQGFQSLDTLVVDLLDRVQEMADNPMDVTGVPTGFVDLDRMTSGLQAGDLVVLAARPSMGKTSFAVNIAEHVALNEGLPVAIFSMEMGAAQLAVRIVGSIGRVNQGNLRTGKLNDDEWPRLTEAIERLRTVSLHIDETPGLSPTELRANARRLARTCGKLGLIVVDYLQLMSGSGSAASSDNRATELGEISRGLKMLAKELQCPVIALSQLNRSVEQRTDKRPMMSDLRESGAIEQDADIIMFIYRDDYYNKDSKEPNIAEVIIGKQRNGPTGTVKLFFQKNQTRFENLAVGYGGGDEY</sequence>
<dbReference type="NCBIfam" id="TIGR00665">
    <property type="entry name" value="DnaB"/>
    <property type="match status" value="1"/>
</dbReference>
<dbReference type="FunFam" id="1.10.860.10:FF:000001">
    <property type="entry name" value="Replicative DNA helicase"/>
    <property type="match status" value="1"/>
</dbReference>
<keyword evidence="9" id="KW-0413">Isomerase</keyword>
<evidence type="ECO:0000256" key="4">
    <source>
        <dbReference type="ARBA" id="ARBA00022741"/>
    </source>
</evidence>
<comment type="similarity">
    <text evidence="1 13">Belongs to the helicase family. DnaB subfamily.</text>
</comment>
<dbReference type="InterPro" id="IPR007692">
    <property type="entry name" value="DNA_helicase_DnaB"/>
</dbReference>
<dbReference type="KEGG" id="dla:I6G47_29895"/>
<keyword evidence="4 13" id="KW-0547">Nucleotide-binding</keyword>
<dbReference type="Gene3D" id="3.40.50.300">
    <property type="entry name" value="P-loop containing nucleotide triphosphate hydrolases"/>
    <property type="match status" value="1"/>
</dbReference>
<dbReference type="Gene3D" id="1.10.860.10">
    <property type="entry name" value="DNAb Helicase, Chain A"/>
    <property type="match status" value="1"/>
</dbReference>
<dbReference type="GO" id="GO:1990077">
    <property type="term" value="C:primosome complex"/>
    <property type="evidence" value="ECO:0007669"/>
    <property type="project" value="UniProtKB-UniRule"/>
</dbReference>
<evidence type="ECO:0000256" key="7">
    <source>
        <dbReference type="ARBA" id="ARBA00022840"/>
    </source>
</evidence>
<accession>A0A7T3DEZ3</accession>